<accession>A0A9W6DU28</accession>
<keyword evidence="1" id="KW-0378">Hydrolase</keyword>
<dbReference type="EMBL" id="BROQ01000182">
    <property type="protein sequence ID" value="GKZ27097.1"/>
    <property type="molecule type" value="Genomic_DNA"/>
</dbReference>
<dbReference type="InterPro" id="IPR029058">
    <property type="entry name" value="AB_hydrolase_fold"/>
</dbReference>
<evidence type="ECO:0000313" key="4">
    <source>
        <dbReference type="Proteomes" id="UP001143548"/>
    </source>
</evidence>
<evidence type="ECO:0000256" key="1">
    <source>
        <dbReference type="ARBA" id="ARBA00022801"/>
    </source>
</evidence>
<reference evidence="3" key="1">
    <citation type="submission" date="2022-07" db="EMBL/GenBank/DDBJ databases">
        <title>Taxonomy of Aspergillus series Nigri: significant species reduction supported by multi-species coalescent approaches.</title>
        <authorList>
            <person name="Bian C."/>
            <person name="Kusuya Y."/>
            <person name="Sklenar F."/>
            <person name="D'hooge E."/>
            <person name="Yaguchi T."/>
            <person name="Takahashi H."/>
            <person name="Hubka V."/>
        </authorList>
    </citation>
    <scope>NUCLEOTIDE SEQUENCE</scope>
    <source>
        <strain evidence="3">CBS 733.88</strain>
    </source>
</reference>
<comment type="caution">
    <text evidence="3">The sequence shown here is derived from an EMBL/GenBank/DDBJ whole genome shotgun (WGS) entry which is preliminary data.</text>
</comment>
<feature type="domain" description="Alpha/beta hydrolase fold-3" evidence="2">
    <location>
        <begin position="101"/>
        <end position="310"/>
    </location>
</feature>
<dbReference type="SUPFAM" id="SSF53474">
    <property type="entry name" value="alpha/beta-Hydrolases"/>
    <property type="match status" value="1"/>
</dbReference>
<evidence type="ECO:0000313" key="3">
    <source>
        <dbReference type="EMBL" id="GKZ27097.1"/>
    </source>
</evidence>
<protein>
    <recommendedName>
        <fullName evidence="2">Alpha/beta hydrolase fold-3 domain-containing protein</fullName>
    </recommendedName>
</protein>
<dbReference type="GO" id="GO:0016787">
    <property type="term" value="F:hydrolase activity"/>
    <property type="evidence" value="ECO:0007669"/>
    <property type="project" value="UniProtKB-KW"/>
</dbReference>
<dbReference type="InterPro" id="IPR013094">
    <property type="entry name" value="AB_hydrolase_3"/>
</dbReference>
<evidence type="ECO:0000259" key="2">
    <source>
        <dbReference type="Pfam" id="PF07859"/>
    </source>
</evidence>
<proteinExistence type="predicted"/>
<name>A0A9W6DU28_9EURO</name>
<dbReference type="Gene3D" id="3.40.50.1820">
    <property type="entry name" value="alpha/beta hydrolase"/>
    <property type="match status" value="1"/>
</dbReference>
<dbReference type="PANTHER" id="PTHR48081:SF8">
    <property type="entry name" value="ALPHA_BETA HYDROLASE FOLD-3 DOMAIN-CONTAINING PROTEIN-RELATED"/>
    <property type="match status" value="1"/>
</dbReference>
<dbReference type="AlphaFoldDB" id="A0A9W6DU28"/>
<dbReference type="InterPro" id="IPR050300">
    <property type="entry name" value="GDXG_lipolytic_enzyme"/>
</dbReference>
<dbReference type="Pfam" id="PF07859">
    <property type="entry name" value="Abhydrolase_3"/>
    <property type="match status" value="1"/>
</dbReference>
<organism evidence="3 4">
    <name type="scientific">Aspergillus brasiliensis</name>
    <dbReference type="NCBI Taxonomy" id="319629"/>
    <lineage>
        <taxon>Eukaryota</taxon>
        <taxon>Fungi</taxon>
        <taxon>Dikarya</taxon>
        <taxon>Ascomycota</taxon>
        <taxon>Pezizomycotina</taxon>
        <taxon>Eurotiomycetes</taxon>
        <taxon>Eurotiomycetidae</taxon>
        <taxon>Eurotiales</taxon>
        <taxon>Aspergillaceae</taxon>
        <taxon>Aspergillus</taxon>
        <taxon>Aspergillus subgen. Circumdati</taxon>
    </lineage>
</organism>
<dbReference type="Proteomes" id="UP001143548">
    <property type="component" value="Unassembled WGS sequence"/>
</dbReference>
<gene>
    <name evidence="3" type="ORF">AbraCBS73388_003736</name>
</gene>
<sequence length="339" mass="37794">MTEDQIPSASTGWWLSQRDNFAETNLEWEEFYRNNRSRVPHLVGSLHQYRQTMREAKMRAQHQGDSTAKGLHVYDLTADVPSKLKLRIYKPLSTEADGAVMIYFHGGGWAMGDLEGEDSTCRTLCVQAMLNIVSVDYRLAPEHPHPAAVQDSITALRWVSQNDVTNGFDKSKIYVGGTSAGANLAAVLCQLSPSLGVCIRGQLLRAPVLCCSELHYQRMGLKSMNDFVDTPILNQRSMKRFLGWYQPCDPADPTVSPLLSARLGGSPPSFIMICGRDPLRDEALTYADKLEEEGIPVRVAVYSGMPHAFWIFPELTTTKTATQDLVTGVRWLMSEAPRI</sequence>
<dbReference type="PANTHER" id="PTHR48081">
    <property type="entry name" value="AB HYDROLASE SUPERFAMILY PROTEIN C4A8.06C"/>
    <property type="match status" value="1"/>
</dbReference>